<evidence type="ECO:0000256" key="1">
    <source>
        <dbReference type="SAM" id="MobiDB-lite"/>
    </source>
</evidence>
<comment type="caution">
    <text evidence="2">The sequence shown here is derived from an EMBL/GenBank/DDBJ whole genome shotgun (WGS) entry which is preliminary data.</text>
</comment>
<feature type="region of interest" description="Disordered" evidence="1">
    <location>
        <begin position="1"/>
        <end position="20"/>
    </location>
</feature>
<keyword evidence="3" id="KW-1185">Reference proteome</keyword>
<accession>A0A5N8VFT2</accession>
<proteinExistence type="predicted"/>
<evidence type="ECO:0000313" key="2">
    <source>
        <dbReference type="EMBL" id="MPY34097.1"/>
    </source>
</evidence>
<sequence length="160" mass="16829">MTAATRCRMHGGASPQAKTAAARRQVEGQARALLAELGTPPVEDPLAALLRLGGEVLAWQKATAALVNQLDSIRYQGGSGEQLRAEVVLYERAMDRAANVLSAIARLNIDERLTAVSERQAEAVIGAVEAALAAVGITGEQAIEGRRAAARHLRVLEVAS</sequence>
<evidence type="ECO:0000313" key="3">
    <source>
        <dbReference type="Proteomes" id="UP000325849"/>
    </source>
</evidence>
<dbReference type="AlphaFoldDB" id="A0A5N8VFT2"/>
<organism evidence="2 3">
    <name type="scientific">Streptomyces adustus</name>
    <dbReference type="NCBI Taxonomy" id="1609272"/>
    <lineage>
        <taxon>Bacteria</taxon>
        <taxon>Bacillati</taxon>
        <taxon>Actinomycetota</taxon>
        <taxon>Actinomycetes</taxon>
        <taxon>Kitasatosporales</taxon>
        <taxon>Streptomycetaceae</taxon>
        <taxon>Streptomyces</taxon>
    </lineage>
</organism>
<dbReference type="EMBL" id="VJZD01000099">
    <property type="protein sequence ID" value="MPY34097.1"/>
    <property type="molecule type" value="Genomic_DNA"/>
</dbReference>
<protein>
    <submittedName>
        <fullName evidence="2">Uncharacterized protein</fullName>
    </submittedName>
</protein>
<dbReference type="Proteomes" id="UP000325849">
    <property type="component" value="Unassembled WGS sequence"/>
</dbReference>
<dbReference type="OrthoDB" id="3219938at2"/>
<gene>
    <name evidence="2" type="ORF">FNH09_23465</name>
</gene>
<name>A0A5N8VFT2_9ACTN</name>
<reference evidence="2 3" key="1">
    <citation type="submission" date="2019-07" db="EMBL/GenBank/DDBJ databases">
        <title>New species of Amycolatopsis and Streptomyces.</title>
        <authorList>
            <person name="Duangmal K."/>
            <person name="Teo W.F.A."/>
            <person name="Lipun K."/>
        </authorList>
    </citation>
    <scope>NUCLEOTIDE SEQUENCE [LARGE SCALE GENOMIC DNA]</scope>
    <source>
        <strain evidence="2 3">NBRC 109810</strain>
    </source>
</reference>